<dbReference type="EMBL" id="CABFOC020000041">
    <property type="protein sequence ID" value="CAH0051586.1"/>
    <property type="molecule type" value="Genomic_DNA"/>
</dbReference>
<dbReference type="Proteomes" id="UP000775872">
    <property type="component" value="Unassembled WGS sequence"/>
</dbReference>
<keyword evidence="2" id="KW-1185">Reference proteome</keyword>
<reference evidence="1" key="1">
    <citation type="submission" date="2021-10" db="EMBL/GenBank/DDBJ databases">
        <authorList>
            <person name="Piombo E."/>
        </authorList>
    </citation>
    <scope>NUCLEOTIDE SEQUENCE</scope>
</reference>
<protein>
    <submittedName>
        <fullName evidence="1">Uncharacterized protein</fullName>
    </submittedName>
</protein>
<sequence length="111" mass="12414">MSLIFDNRLTSPQVAQYVSGIWAGLLFSVDHDVLSVRWTNDLPVILWFEERCGADENKDSVLIGLIGHFADNVPISFTISRLVDAVGPLWETNGANICQFLRHPTVSAFHM</sequence>
<name>A0A9N9Z9U5_9HYPO</name>
<evidence type="ECO:0000313" key="2">
    <source>
        <dbReference type="Proteomes" id="UP000775872"/>
    </source>
</evidence>
<proteinExistence type="predicted"/>
<comment type="caution">
    <text evidence="1">The sequence shown here is derived from an EMBL/GenBank/DDBJ whole genome shotgun (WGS) entry which is preliminary data.</text>
</comment>
<accession>A0A9N9Z9U5</accession>
<dbReference type="AlphaFoldDB" id="A0A9N9Z9U5"/>
<evidence type="ECO:0000313" key="1">
    <source>
        <dbReference type="EMBL" id="CAH0051586.1"/>
    </source>
</evidence>
<gene>
    <name evidence="1" type="ORF">CSOL1703_00017929</name>
</gene>
<organism evidence="1 2">
    <name type="scientific">Clonostachys solani</name>
    <dbReference type="NCBI Taxonomy" id="160281"/>
    <lineage>
        <taxon>Eukaryota</taxon>
        <taxon>Fungi</taxon>
        <taxon>Dikarya</taxon>
        <taxon>Ascomycota</taxon>
        <taxon>Pezizomycotina</taxon>
        <taxon>Sordariomycetes</taxon>
        <taxon>Hypocreomycetidae</taxon>
        <taxon>Hypocreales</taxon>
        <taxon>Bionectriaceae</taxon>
        <taxon>Clonostachys</taxon>
    </lineage>
</organism>